<evidence type="ECO:0000313" key="1">
    <source>
        <dbReference type="EMBL" id="WFR99404.1"/>
    </source>
</evidence>
<keyword evidence="1" id="KW-0614">Plasmid</keyword>
<accession>A0AAF1KCF0</accession>
<organism evidence="1 2">
    <name type="scientific">Rhizobium tumorigenes</name>
    <dbReference type="NCBI Taxonomy" id="2041385"/>
    <lineage>
        <taxon>Bacteria</taxon>
        <taxon>Pseudomonadati</taxon>
        <taxon>Pseudomonadota</taxon>
        <taxon>Alphaproteobacteria</taxon>
        <taxon>Hyphomicrobiales</taxon>
        <taxon>Rhizobiaceae</taxon>
        <taxon>Rhizobium/Agrobacterium group</taxon>
        <taxon>Rhizobium</taxon>
    </lineage>
</organism>
<dbReference type="AlphaFoldDB" id="A0AAF1KCF0"/>
<evidence type="ECO:0000313" key="2">
    <source>
        <dbReference type="Proteomes" id="UP000249499"/>
    </source>
</evidence>
<proteinExistence type="predicted"/>
<dbReference type="Proteomes" id="UP000249499">
    <property type="component" value="Plasmid unnamed3"/>
</dbReference>
<sequence length="81" mass="8647">MQTLEVSPGSHIVTSINAAYEAVRAKKQPTGAIAPTRFYGTDAGHHYHVLVIKGIVCGLGGRYNTMPAKHLFIALADVSRA</sequence>
<gene>
    <name evidence="1" type="ORF">PR017_27625</name>
</gene>
<reference evidence="2" key="2">
    <citation type="journal article" date="2023" name="MicrobiologyOpen">
        <title>Genomics of the tumorigenes clade of the family Rhizobiaceae and description of Rhizobium rhododendri sp. nov.</title>
        <authorList>
            <person name="Kuzmanovic N."/>
            <person name="diCenzo G.C."/>
            <person name="Bunk B."/>
            <person name="Sproeer C."/>
            <person name="Fruehling A."/>
            <person name="Neumann-Schaal M."/>
            <person name="Overmann J."/>
            <person name="Smalla K."/>
        </authorList>
    </citation>
    <scope>NUCLEOTIDE SEQUENCE [LARGE SCALE GENOMIC DNA]</scope>
    <source>
        <strain evidence="2">1078</strain>
        <plasmid evidence="2">unnamed3</plasmid>
    </source>
</reference>
<dbReference type="RefSeq" id="WP_133255564.1">
    <property type="nucleotide sequence ID" value="NZ_CP117260.1"/>
</dbReference>
<protein>
    <submittedName>
        <fullName evidence="1">Uncharacterized protein</fullName>
    </submittedName>
</protein>
<reference evidence="1 2" key="1">
    <citation type="journal article" date="2018" name="Sci. Rep.">
        <title>Rhizobium tumorigenes sp. nov., a novel plant tumorigenic bacterium isolated from cane gall tumors on thornless blackberry.</title>
        <authorList>
            <person name="Kuzmanovi N."/>
            <person name="Smalla K."/>
            <person name="Gronow S."/>
            <person name="PuBawska J."/>
        </authorList>
    </citation>
    <scope>NUCLEOTIDE SEQUENCE [LARGE SCALE GENOMIC DNA]</scope>
    <source>
        <strain evidence="1 2">1078</strain>
    </source>
</reference>
<dbReference type="EMBL" id="CP117260">
    <property type="protein sequence ID" value="WFR99404.1"/>
    <property type="molecule type" value="Genomic_DNA"/>
</dbReference>
<name>A0AAF1KCF0_9HYPH</name>
<keyword evidence="2" id="KW-1185">Reference proteome</keyword>
<geneLocation type="plasmid" evidence="1 2">
    <name>unnamed3</name>
</geneLocation>
<dbReference type="KEGG" id="rtu:PR017_27625"/>